<dbReference type="CDD" id="cd14789">
    <property type="entry name" value="Tiki"/>
    <property type="match status" value="1"/>
</dbReference>
<dbReference type="RefSeq" id="WP_038480245.1">
    <property type="nucleotide sequence ID" value="NZ_CP009451.1"/>
</dbReference>
<dbReference type="PANTHER" id="PTHR40590">
    <property type="entry name" value="CYTOPLASMIC PROTEIN-RELATED"/>
    <property type="match status" value="1"/>
</dbReference>
<dbReference type="InterPro" id="IPR047111">
    <property type="entry name" value="YbaP-like"/>
</dbReference>
<dbReference type="AlphaFoldDB" id="A0A089Q7P9"/>
<gene>
    <name evidence="1" type="ORF">JT31_18255</name>
</gene>
<organism evidence="1 2">
    <name type="scientific">Cedecea neteri</name>
    <dbReference type="NCBI Taxonomy" id="158822"/>
    <lineage>
        <taxon>Bacteria</taxon>
        <taxon>Pseudomonadati</taxon>
        <taxon>Pseudomonadota</taxon>
        <taxon>Gammaproteobacteria</taxon>
        <taxon>Enterobacterales</taxon>
        <taxon>Enterobacteriaceae</taxon>
        <taxon>Cedecea</taxon>
    </lineage>
</organism>
<dbReference type="OrthoDB" id="357294at2"/>
<sequence length="266" mass="29744">MGLFQRLSSLLSSLTASTYPWPALDITLPGKRYLHLVGSIHMGTRDMAPLSSRLVKKLREADALIVEADIRTGDSPFSEIAEDIELEARMAPDDYQQVLSLCSELGISLSSLERQPAWQVALILQAHQAQRLGLRPDYGIDYQLLEAAQRYNVPVTELEGAQSQIELLKGLPEGGMPLLNDTLEHWHTNARLLQIMIGWWLETPPQQGNIALPNTFGDALYDVLMHQRNRQWQAFLQQLPAGRYVVAVGALHLYGEGNLPEMLKKG</sequence>
<dbReference type="EMBL" id="CP009451">
    <property type="protein sequence ID" value="AIR06484.1"/>
    <property type="molecule type" value="Genomic_DNA"/>
</dbReference>
<dbReference type="InterPro" id="IPR002816">
    <property type="entry name" value="TraB/PrgY/GumN_fam"/>
</dbReference>
<reference evidence="1 2" key="1">
    <citation type="submission" date="2014-09" db="EMBL/GenBank/DDBJ databases">
        <title>Cedecea neteri SSMD04 Genome Sequencing.</title>
        <authorList>
            <person name="Tan J.-Y."/>
        </authorList>
    </citation>
    <scope>NUCLEOTIDE SEQUENCE [LARGE SCALE GENOMIC DNA]</scope>
    <source>
        <strain evidence="1 2">SSMD04</strain>
    </source>
</reference>
<evidence type="ECO:0000313" key="2">
    <source>
        <dbReference type="Proteomes" id="UP000029481"/>
    </source>
</evidence>
<dbReference type="Pfam" id="PF01963">
    <property type="entry name" value="TraB_PrgY_gumN"/>
    <property type="match status" value="1"/>
</dbReference>
<name>A0A089Q7P9_9ENTR</name>
<proteinExistence type="predicted"/>
<dbReference type="KEGG" id="cnt:JT31_18255"/>
<evidence type="ECO:0000313" key="1">
    <source>
        <dbReference type="EMBL" id="AIR06484.1"/>
    </source>
</evidence>
<accession>A0A089Q7P9</accession>
<protein>
    <submittedName>
        <fullName evidence="1">Conjugal transfer protein TraB</fullName>
    </submittedName>
</protein>
<dbReference type="Proteomes" id="UP000029481">
    <property type="component" value="Chromosome"/>
</dbReference>
<dbReference type="PANTHER" id="PTHR40590:SF1">
    <property type="entry name" value="CYTOPLASMIC PROTEIN"/>
    <property type="match status" value="1"/>
</dbReference>
<keyword evidence="2" id="KW-1185">Reference proteome</keyword>